<comment type="caution">
    <text evidence="6">The sequence shown here is derived from an EMBL/GenBank/DDBJ whole genome shotgun (WGS) entry which is preliminary data.</text>
</comment>
<feature type="non-terminal residue" evidence="6">
    <location>
        <position position="1"/>
    </location>
</feature>
<dbReference type="InterPro" id="IPR029063">
    <property type="entry name" value="SAM-dependent_MTases_sf"/>
</dbReference>
<evidence type="ECO:0000256" key="2">
    <source>
        <dbReference type="ARBA" id="ARBA00022679"/>
    </source>
</evidence>
<dbReference type="PROSITE" id="PS51689">
    <property type="entry name" value="SAM_RNA_A_N6_MT"/>
    <property type="match status" value="1"/>
</dbReference>
<dbReference type="InterPro" id="IPR023165">
    <property type="entry name" value="rRNA_Ade_diMease-like_C"/>
</dbReference>
<name>X1AIS4_9ZZZZ</name>
<dbReference type="AlphaFoldDB" id="X1AIS4"/>
<keyword evidence="2" id="KW-0808">Transferase</keyword>
<evidence type="ECO:0000256" key="3">
    <source>
        <dbReference type="ARBA" id="ARBA00022691"/>
    </source>
</evidence>
<dbReference type="SUPFAM" id="SSF53335">
    <property type="entry name" value="S-adenosyl-L-methionine-dependent methyltransferases"/>
    <property type="match status" value="1"/>
</dbReference>
<dbReference type="Pfam" id="PF00398">
    <property type="entry name" value="RrnaAD"/>
    <property type="match status" value="1"/>
</dbReference>
<evidence type="ECO:0000256" key="4">
    <source>
        <dbReference type="ARBA" id="ARBA00022884"/>
    </source>
</evidence>
<gene>
    <name evidence="6" type="ORF">S01H4_31651</name>
</gene>
<keyword evidence="3" id="KW-0949">S-adenosyl-L-methionine</keyword>
<dbReference type="PANTHER" id="PTHR11727">
    <property type="entry name" value="DIMETHYLADENOSINE TRANSFERASE"/>
    <property type="match status" value="1"/>
</dbReference>
<dbReference type="PANTHER" id="PTHR11727:SF7">
    <property type="entry name" value="DIMETHYLADENOSINE TRANSFERASE-RELATED"/>
    <property type="match status" value="1"/>
</dbReference>
<reference evidence="6" key="1">
    <citation type="journal article" date="2014" name="Front. Microbiol.">
        <title>High frequency of phylogenetically diverse reductive dehalogenase-homologous genes in deep subseafloor sedimentary metagenomes.</title>
        <authorList>
            <person name="Kawai M."/>
            <person name="Futagami T."/>
            <person name="Toyoda A."/>
            <person name="Takaki Y."/>
            <person name="Nishi S."/>
            <person name="Hori S."/>
            <person name="Arai W."/>
            <person name="Tsubouchi T."/>
            <person name="Morono Y."/>
            <person name="Uchiyama I."/>
            <person name="Ito T."/>
            <person name="Fujiyama A."/>
            <person name="Inagaki F."/>
            <person name="Takami H."/>
        </authorList>
    </citation>
    <scope>NUCLEOTIDE SEQUENCE</scope>
    <source>
        <strain evidence="6">Expedition CK06-06</strain>
    </source>
</reference>
<evidence type="ECO:0000256" key="1">
    <source>
        <dbReference type="ARBA" id="ARBA00022603"/>
    </source>
</evidence>
<dbReference type="Gene3D" id="3.40.50.150">
    <property type="entry name" value="Vaccinia Virus protein VP39"/>
    <property type="match status" value="1"/>
</dbReference>
<accession>X1AIS4</accession>
<dbReference type="GO" id="GO:0000179">
    <property type="term" value="F:rRNA (adenine-N6,N6-)-dimethyltransferase activity"/>
    <property type="evidence" value="ECO:0007669"/>
    <property type="project" value="InterPro"/>
</dbReference>
<evidence type="ECO:0000259" key="5">
    <source>
        <dbReference type="SMART" id="SM00650"/>
    </source>
</evidence>
<dbReference type="CDD" id="cd02440">
    <property type="entry name" value="AdoMet_MTases"/>
    <property type="match status" value="1"/>
</dbReference>
<feature type="domain" description="Ribosomal RNA adenine methylase transferase N-terminal" evidence="5">
    <location>
        <begin position="1"/>
        <end position="144"/>
    </location>
</feature>
<keyword evidence="1" id="KW-0489">Methyltransferase</keyword>
<protein>
    <recommendedName>
        <fullName evidence="5">Ribosomal RNA adenine methylase transferase N-terminal domain-containing protein</fullName>
    </recommendedName>
</protein>
<dbReference type="InterPro" id="IPR020598">
    <property type="entry name" value="rRNA_Ade_methylase_Trfase_N"/>
</dbReference>
<evidence type="ECO:0000313" key="6">
    <source>
        <dbReference type="EMBL" id="GAG81999.1"/>
    </source>
</evidence>
<organism evidence="6">
    <name type="scientific">marine sediment metagenome</name>
    <dbReference type="NCBI Taxonomy" id="412755"/>
    <lineage>
        <taxon>unclassified sequences</taxon>
        <taxon>metagenomes</taxon>
        <taxon>ecological metagenomes</taxon>
    </lineage>
</organism>
<dbReference type="GO" id="GO:0005829">
    <property type="term" value="C:cytosol"/>
    <property type="evidence" value="ECO:0007669"/>
    <property type="project" value="TreeGrafter"/>
</dbReference>
<dbReference type="Gene3D" id="1.10.8.100">
    <property type="entry name" value="Ribosomal RNA adenine dimethylase-like, domain 2"/>
    <property type="match status" value="1"/>
</dbReference>
<dbReference type="GO" id="GO:0003723">
    <property type="term" value="F:RNA binding"/>
    <property type="evidence" value="ECO:0007669"/>
    <property type="project" value="UniProtKB-KW"/>
</dbReference>
<keyword evidence="4" id="KW-0694">RNA-binding</keyword>
<dbReference type="InterPro" id="IPR001737">
    <property type="entry name" value="KsgA/Erm"/>
</dbReference>
<dbReference type="EMBL" id="BART01016460">
    <property type="protein sequence ID" value="GAG81999.1"/>
    <property type="molecule type" value="Genomic_DNA"/>
</dbReference>
<proteinExistence type="predicted"/>
<sequence length="230" mass="26880">GLGALTEDLVKKSNQIHAYEIDSALFAYLSKKFSKFENLKLYNEDILKAKIPSHDIIISNIPYSITGPIFEKVFYNPQSPRGALIIENSIAERLFNRKSYKSFSRITVTFNAFMKPVKKFKISRFDFFPTPKIDLSLVIVEPRKEIDQTLLSDDGRTFFLKFVAGIMPYKNKNMANAINFFIKNDKNYTYSKQHIEDFLHENQIRNYKLAHFSVDEIVELSRKFFTFLNN</sequence>
<dbReference type="SMART" id="SM00650">
    <property type="entry name" value="rADc"/>
    <property type="match status" value="1"/>
</dbReference>